<accession>R8ZXN9</accession>
<name>R8ZXN9_9LEPT</name>
<organism evidence="2 3">
    <name type="scientific">Leptospira wolbachii serovar Codice str. CDC</name>
    <dbReference type="NCBI Taxonomy" id="1218599"/>
    <lineage>
        <taxon>Bacteria</taxon>
        <taxon>Pseudomonadati</taxon>
        <taxon>Spirochaetota</taxon>
        <taxon>Spirochaetia</taxon>
        <taxon>Leptospirales</taxon>
        <taxon>Leptospiraceae</taxon>
        <taxon>Leptospira</taxon>
    </lineage>
</organism>
<dbReference type="Pfam" id="PF13308">
    <property type="entry name" value="YARHG"/>
    <property type="match status" value="1"/>
</dbReference>
<dbReference type="Gene3D" id="1.20.58.1690">
    <property type="match status" value="1"/>
</dbReference>
<dbReference type="SMART" id="SM01324">
    <property type="entry name" value="YARHG"/>
    <property type="match status" value="1"/>
</dbReference>
<keyword evidence="3" id="KW-1185">Reference proteome</keyword>
<proteinExistence type="predicted"/>
<feature type="domain" description="YARHG" evidence="1">
    <location>
        <begin position="41"/>
        <end position="125"/>
    </location>
</feature>
<dbReference type="STRING" id="1218599.LEP1GSC195_1368"/>
<dbReference type="Proteomes" id="UP000013984">
    <property type="component" value="Unassembled WGS sequence"/>
</dbReference>
<dbReference type="InterPro" id="IPR025582">
    <property type="entry name" value="YARHG_dom"/>
</dbReference>
<dbReference type="InterPro" id="IPR038434">
    <property type="entry name" value="YARHG_sf"/>
</dbReference>
<comment type="caution">
    <text evidence="2">The sequence shown here is derived from an EMBL/GenBank/DDBJ whole genome shotgun (WGS) entry which is preliminary data.</text>
</comment>
<dbReference type="EMBL" id="AOGZ02000025">
    <property type="protein sequence ID" value="EOQ94713.1"/>
    <property type="molecule type" value="Genomic_DNA"/>
</dbReference>
<dbReference type="AlphaFoldDB" id="R8ZXN9"/>
<sequence>MKKILILLIIPISLFSEPNLEICKRFLHDEFDPTFFIKKMEEGDTSFANHYITDIHFAILNKEQLKILRNFYFAKYGYIFKSADLNLIFNKYHWYSPKISDQNTIIKNFKEIESDTVKRIAFFENKSNEKPVNHISNIIGKWHLGETVGSGYNDRFIFRKNKEYTYFPSEAKDLPKYAYFSGEYEISNGFLILTVNKIREYKHSDSFKLAEGGNHTCFWENQKLDKERKLGKPLVLNFPIYHSDFSEDSMKVIRLGSFLFYEKDFDD</sequence>
<protein>
    <submittedName>
        <fullName evidence="2">YARHG domain protein</fullName>
    </submittedName>
</protein>
<gene>
    <name evidence="2" type="ORF">LEP1GSC195_1368</name>
</gene>
<reference evidence="2" key="1">
    <citation type="submission" date="2013-04" db="EMBL/GenBank/DDBJ databases">
        <authorList>
            <person name="Harkins D.M."/>
            <person name="Durkin A.S."/>
            <person name="Brinkac L.M."/>
            <person name="Haft D.H."/>
            <person name="Selengut J.D."/>
            <person name="Sanka R."/>
            <person name="DePew J."/>
            <person name="Purushe J."/>
            <person name="Galloway R.L."/>
            <person name="Vinetz J.M."/>
            <person name="Sutton G.G."/>
            <person name="Nierman W.C."/>
            <person name="Fouts D.E."/>
        </authorList>
    </citation>
    <scope>NUCLEOTIDE SEQUENCE [LARGE SCALE GENOMIC DNA]</scope>
    <source>
        <strain evidence="2">CDC</strain>
    </source>
</reference>
<evidence type="ECO:0000259" key="1">
    <source>
        <dbReference type="SMART" id="SM01324"/>
    </source>
</evidence>
<dbReference type="RefSeq" id="WP_015683180.1">
    <property type="nucleotide sequence ID" value="NZ_AOGZ02000025.1"/>
</dbReference>
<dbReference type="OrthoDB" id="359072at2"/>
<evidence type="ECO:0000313" key="3">
    <source>
        <dbReference type="Proteomes" id="UP000013984"/>
    </source>
</evidence>
<evidence type="ECO:0000313" key="2">
    <source>
        <dbReference type="EMBL" id="EOQ94713.1"/>
    </source>
</evidence>